<evidence type="ECO:0000313" key="2">
    <source>
        <dbReference type="EMBL" id="AYA36824.1"/>
    </source>
</evidence>
<evidence type="ECO:0000259" key="1">
    <source>
        <dbReference type="PROSITE" id="PS50925"/>
    </source>
</evidence>
<dbReference type="KEGG" id="hyh:D3Y59_07000"/>
<proteinExistence type="predicted"/>
<dbReference type="InterPro" id="IPR036046">
    <property type="entry name" value="Acylphosphatase-like_dom_sf"/>
</dbReference>
<sequence length="173" mass="19705">MAYWLAARRQGAAAVWQPRLVLPFPSQPVTTMHHIVYQSTAVEPFSAEALWVMLDHARRKNRRIGITGLLLYSNGNILQILEGEEPVVQELYEAIQHDVRHTNVITLADGPIENRMFSDWTMGFQNVAEGDFRHLIDQAEANQKLLPTVVHPEVDEPLICLIKSFVEDEQPLI</sequence>
<feature type="domain" description="BLUF" evidence="1">
    <location>
        <begin position="32"/>
        <end position="123"/>
    </location>
</feature>
<name>A0A3B7QYB9_9BACT</name>
<dbReference type="PROSITE" id="PS50925">
    <property type="entry name" value="BLUF"/>
    <property type="match status" value="1"/>
</dbReference>
<dbReference type="Gene3D" id="3.30.70.100">
    <property type="match status" value="1"/>
</dbReference>
<dbReference type="Proteomes" id="UP000262802">
    <property type="component" value="Chromosome"/>
</dbReference>
<dbReference type="AlphaFoldDB" id="A0A3B7QYB9"/>
<dbReference type="GO" id="GO:0009882">
    <property type="term" value="F:blue light photoreceptor activity"/>
    <property type="evidence" value="ECO:0007669"/>
    <property type="project" value="InterPro"/>
</dbReference>
<evidence type="ECO:0000313" key="3">
    <source>
        <dbReference type="Proteomes" id="UP000262802"/>
    </source>
</evidence>
<dbReference type="EMBL" id="CP032317">
    <property type="protein sequence ID" value="AYA36824.1"/>
    <property type="molecule type" value="Genomic_DNA"/>
</dbReference>
<dbReference type="SMART" id="SM01034">
    <property type="entry name" value="BLUF"/>
    <property type="match status" value="1"/>
</dbReference>
<protein>
    <submittedName>
        <fullName evidence="2">BLUF domain-containing protein</fullName>
    </submittedName>
</protein>
<dbReference type="OrthoDB" id="1122028at2"/>
<dbReference type="SUPFAM" id="SSF54975">
    <property type="entry name" value="Acylphosphatase/BLUF domain-like"/>
    <property type="match status" value="1"/>
</dbReference>
<accession>A0A3B7QYB9</accession>
<organism evidence="2 3">
    <name type="scientific">Hymenobacter oligotrophus</name>
    <dbReference type="NCBI Taxonomy" id="2319843"/>
    <lineage>
        <taxon>Bacteria</taxon>
        <taxon>Pseudomonadati</taxon>
        <taxon>Bacteroidota</taxon>
        <taxon>Cytophagia</taxon>
        <taxon>Cytophagales</taxon>
        <taxon>Hymenobacteraceae</taxon>
        <taxon>Hymenobacter</taxon>
    </lineage>
</organism>
<dbReference type="GO" id="GO:0071949">
    <property type="term" value="F:FAD binding"/>
    <property type="evidence" value="ECO:0007669"/>
    <property type="project" value="InterPro"/>
</dbReference>
<keyword evidence="3" id="KW-1185">Reference proteome</keyword>
<dbReference type="InterPro" id="IPR007024">
    <property type="entry name" value="BLUF_domain"/>
</dbReference>
<gene>
    <name evidence="2" type="ORF">D3Y59_07000</name>
</gene>
<dbReference type="Pfam" id="PF04940">
    <property type="entry name" value="BLUF"/>
    <property type="match status" value="1"/>
</dbReference>
<reference evidence="2 3" key="1">
    <citation type="submission" date="2018-09" db="EMBL/GenBank/DDBJ databases">
        <title>Hymenobacter medium sp. nov., isolated from R2A medium.</title>
        <authorList>
            <person name="Yingchao G."/>
        </authorList>
    </citation>
    <scope>NUCLEOTIDE SEQUENCE [LARGE SCALE GENOMIC DNA]</scope>
    <source>
        <strain evidence="3">sh-6</strain>
    </source>
</reference>